<dbReference type="SUPFAM" id="SSF53137">
    <property type="entry name" value="Translational machinery components"/>
    <property type="match status" value="1"/>
</dbReference>
<keyword evidence="5 6" id="KW-0687">Ribonucleoprotein</keyword>
<comment type="subcellular location">
    <subcellularLocation>
        <location evidence="1">Plastid</location>
    </subcellularLocation>
</comment>
<keyword evidence="3" id="KW-0934">Plastid</keyword>
<dbReference type="EMBL" id="JAYMYR010000002">
    <property type="protein sequence ID" value="KAK7377186.1"/>
    <property type="molecule type" value="Genomic_DNA"/>
</dbReference>
<keyword evidence="4 6" id="KW-0689">Ribosomal protein</keyword>
<organism evidence="7 8">
    <name type="scientific">Phaseolus coccineus</name>
    <name type="common">Scarlet runner bean</name>
    <name type="synonym">Phaseolus multiflorus</name>
    <dbReference type="NCBI Taxonomy" id="3886"/>
    <lineage>
        <taxon>Eukaryota</taxon>
        <taxon>Viridiplantae</taxon>
        <taxon>Streptophyta</taxon>
        <taxon>Embryophyta</taxon>
        <taxon>Tracheophyta</taxon>
        <taxon>Spermatophyta</taxon>
        <taxon>Magnoliopsida</taxon>
        <taxon>eudicotyledons</taxon>
        <taxon>Gunneridae</taxon>
        <taxon>Pentapetalae</taxon>
        <taxon>rosids</taxon>
        <taxon>fabids</taxon>
        <taxon>Fabales</taxon>
        <taxon>Fabaceae</taxon>
        <taxon>Papilionoideae</taxon>
        <taxon>50 kb inversion clade</taxon>
        <taxon>NPAAA clade</taxon>
        <taxon>indigoferoid/millettioid clade</taxon>
        <taxon>Phaseoleae</taxon>
        <taxon>Phaseolus</taxon>
    </lineage>
</organism>
<dbReference type="GO" id="GO:1990904">
    <property type="term" value="C:ribonucleoprotein complex"/>
    <property type="evidence" value="ECO:0007669"/>
    <property type="project" value="UniProtKB-KW"/>
</dbReference>
<evidence type="ECO:0000256" key="1">
    <source>
        <dbReference type="ARBA" id="ARBA00004474"/>
    </source>
</evidence>
<evidence type="ECO:0000256" key="2">
    <source>
        <dbReference type="ARBA" id="ARBA00006194"/>
    </source>
</evidence>
<sequence length="212" mass="22829">MQFIACLKFRIHDAKRNGSYLDVDHDSLFEFELSMDVKILPLSISSSFSICFGWGTPFAAQTAAGNAIRTVSDQGMQRAEIMIKGPGLGRDAALRAIRRSGILLNFIRDVTPMPHNGCNVAPIPNQRATTVPIKKMVVATGRRNGFWNLLTFSKKGTVNNPVGSISKGVAKGSAGSPIMDGSRTAKPTLQAIVPRMTTGKIYKRSLGHAGSP</sequence>
<dbReference type="Pfam" id="PF00411">
    <property type="entry name" value="Ribosomal_S11"/>
    <property type="match status" value="1"/>
</dbReference>
<dbReference type="InterPro" id="IPR036967">
    <property type="entry name" value="Ribosomal_uS11_sf"/>
</dbReference>
<dbReference type="HAMAP" id="MF_01310">
    <property type="entry name" value="Ribosomal_uS11"/>
    <property type="match status" value="1"/>
</dbReference>
<reference evidence="7 8" key="1">
    <citation type="submission" date="2024-01" db="EMBL/GenBank/DDBJ databases">
        <title>The genomes of 5 underutilized Papilionoideae crops provide insights into root nodulation and disease resistanc.</title>
        <authorList>
            <person name="Jiang F."/>
        </authorList>
    </citation>
    <scope>NUCLEOTIDE SEQUENCE [LARGE SCALE GENOMIC DNA]</scope>
    <source>
        <strain evidence="7">JINMINGXINNONG_FW02</strain>
        <tissue evidence="7">Leaves</tissue>
    </source>
</reference>
<accession>A0AAN9NQK7</accession>
<evidence type="ECO:0000256" key="5">
    <source>
        <dbReference type="ARBA" id="ARBA00023274"/>
    </source>
</evidence>
<dbReference type="Gene3D" id="3.30.420.80">
    <property type="entry name" value="Ribosomal protein S11"/>
    <property type="match status" value="1"/>
</dbReference>
<dbReference type="GO" id="GO:0006412">
    <property type="term" value="P:translation"/>
    <property type="evidence" value="ECO:0007669"/>
    <property type="project" value="InterPro"/>
</dbReference>
<evidence type="ECO:0000313" key="8">
    <source>
        <dbReference type="Proteomes" id="UP001374584"/>
    </source>
</evidence>
<evidence type="ECO:0000256" key="6">
    <source>
        <dbReference type="RuleBase" id="RU003629"/>
    </source>
</evidence>
<evidence type="ECO:0000313" key="7">
    <source>
        <dbReference type="EMBL" id="KAK7377186.1"/>
    </source>
</evidence>
<dbReference type="PANTHER" id="PTHR11759">
    <property type="entry name" value="40S RIBOSOMAL PROTEIN S14/30S RIBOSOMAL PROTEIN S11"/>
    <property type="match status" value="1"/>
</dbReference>
<dbReference type="PROSITE" id="PS00054">
    <property type="entry name" value="RIBOSOMAL_S11"/>
    <property type="match status" value="1"/>
</dbReference>
<evidence type="ECO:0000256" key="3">
    <source>
        <dbReference type="ARBA" id="ARBA00022640"/>
    </source>
</evidence>
<dbReference type="InterPro" id="IPR018102">
    <property type="entry name" value="Ribosomal_uS11_CS"/>
</dbReference>
<proteinExistence type="inferred from homology"/>
<dbReference type="InterPro" id="IPR001971">
    <property type="entry name" value="Ribosomal_uS11"/>
</dbReference>
<dbReference type="GO" id="GO:0005840">
    <property type="term" value="C:ribosome"/>
    <property type="evidence" value="ECO:0007669"/>
    <property type="project" value="UniProtKB-KW"/>
</dbReference>
<dbReference type="Proteomes" id="UP001374584">
    <property type="component" value="Unassembled WGS sequence"/>
</dbReference>
<keyword evidence="8" id="KW-1185">Reference proteome</keyword>
<gene>
    <name evidence="7" type="ORF">VNO80_02607</name>
</gene>
<name>A0AAN9NQK7_PHACN</name>
<dbReference type="GO" id="GO:0009536">
    <property type="term" value="C:plastid"/>
    <property type="evidence" value="ECO:0007669"/>
    <property type="project" value="UniProtKB-SubCell"/>
</dbReference>
<comment type="caution">
    <text evidence="7">The sequence shown here is derived from an EMBL/GenBank/DDBJ whole genome shotgun (WGS) entry which is preliminary data.</text>
</comment>
<protein>
    <recommendedName>
        <fullName evidence="9">Ribosomal protein S11</fullName>
    </recommendedName>
</protein>
<comment type="similarity">
    <text evidence="2 6">Belongs to the universal ribosomal protein uS11 family.</text>
</comment>
<evidence type="ECO:0000256" key="4">
    <source>
        <dbReference type="ARBA" id="ARBA00022980"/>
    </source>
</evidence>
<dbReference type="GO" id="GO:0003735">
    <property type="term" value="F:structural constituent of ribosome"/>
    <property type="evidence" value="ECO:0007669"/>
    <property type="project" value="InterPro"/>
</dbReference>
<evidence type="ECO:0008006" key="9">
    <source>
        <dbReference type="Google" id="ProtNLM"/>
    </source>
</evidence>
<dbReference type="AlphaFoldDB" id="A0AAN9NQK7"/>